<evidence type="ECO:0000313" key="10">
    <source>
        <dbReference type="EMBL" id="GLI52400.1"/>
    </source>
</evidence>
<dbReference type="AlphaFoldDB" id="A0A9W6LK29"/>
<evidence type="ECO:0000256" key="3">
    <source>
        <dbReference type="ARBA" id="ARBA00022692"/>
    </source>
</evidence>
<evidence type="ECO:0000259" key="9">
    <source>
        <dbReference type="Pfam" id="PF13807"/>
    </source>
</evidence>
<proteinExistence type="predicted"/>
<keyword evidence="2" id="KW-1003">Cell membrane</keyword>
<organism evidence="10 11">
    <name type="scientific">Thermodesulfovibrio yellowstonii</name>
    <dbReference type="NCBI Taxonomy" id="28262"/>
    <lineage>
        <taxon>Bacteria</taxon>
        <taxon>Pseudomonadati</taxon>
        <taxon>Nitrospirota</taxon>
        <taxon>Thermodesulfovibrionia</taxon>
        <taxon>Thermodesulfovibrionales</taxon>
        <taxon>Thermodesulfovibrionaceae</taxon>
        <taxon>Thermodesulfovibrio</taxon>
    </lineage>
</organism>
<dbReference type="InterPro" id="IPR032807">
    <property type="entry name" value="GNVR"/>
</dbReference>
<dbReference type="Proteomes" id="UP001144297">
    <property type="component" value="Unassembled WGS sequence"/>
</dbReference>
<feature type="coiled-coil region" evidence="6">
    <location>
        <begin position="172"/>
        <end position="271"/>
    </location>
</feature>
<feature type="transmembrane region" description="Helical" evidence="7">
    <location>
        <begin position="27"/>
        <end position="50"/>
    </location>
</feature>
<keyword evidence="11" id="KW-1185">Reference proteome</keyword>
<dbReference type="InterPro" id="IPR003856">
    <property type="entry name" value="LPS_length_determ_N"/>
</dbReference>
<dbReference type="Pfam" id="PF13807">
    <property type="entry name" value="GNVR"/>
    <property type="match status" value="1"/>
</dbReference>
<evidence type="ECO:0000259" key="8">
    <source>
        <dbReference type="Pfam" id="PF02706"/>
    </source>
</evidence>
<keyword evidence="3 7" id="KW-0812">Transmembrane</keyword>
<evidence type="ECO:0000256" key="4">
    <source>
        <dbReference type="ARBA" id="ARBA00022989"/>
    </source>
</evidence>
<evidence type="ECO:0000256" key="6">
    <source>
        <dbReference type="SAM" id="Coils"/>
    </source>
</evidence>
<name>A0A9W6LK29_9BACT</name>
<feature type="domain" description="Polysaccharide chain length determinant N-terminal" evidence="8">
    <location>
        <begin position="10"/>
        <end position="105"/>
    </location>
</feature>
<evidence type="ECO:0000256" key="1">
    <source>
        <dbReference type="ARBA" id="ARBA00004651"/>
    </source>
</evidence>
<dbReference type="GO" id="GO:0004713">
    <property type="term" value="F:protein tyrosine kinase activity"/>
    <property type="evidence" value="ECO:0007669"/>
    <property type="project" value="TreeGrafter"/>
</dbReference>
<reference evidence="10" key="1">
    <citation type="submission" date="2022-12" db="EMBL/GenBank/DDBJ databases">
        <title>Reference genome sequencing for broad-spectrum identification of bacterial and archaeal isolates by mass spectrometry.</title>
        <authorList>
            <person name="Sekiguchi Y."/>
            <person name="Tourlousse D.M."/>
        </authorList>
    </citation>
    <scope>NUCLEOTIDE SEQUENCE</scope>
    <source>
        <strain evidence="10">TSL-P1</strain>
    </source>
</reference>
<dbReference type="PANTHER" id="PTHR32309:SF13">
    <property type="entry name" value="FERRIC ENTEROBACTIN TRANSPORT PROTEIN FEPE"/>
    <property type="match status" value="1"/>
</dbReference>
<dbReference type="InterPro" id="IPR050445">
    <property type="entry name" value="Bact_polysacc_biosynth/exp"/>
</dbReference>
<dbReference type="PANTHER" id="PTHR32309">
    <property type="entry name" value="TYROSINE-PROTEIN KINASE"/>
    <property type="match status" value="1"/>
</dbReference>
<gene>
    <name evidence="10" type="ORF">TISLANDTSLP1_00930</name>
</gene>
<comment type="subcellular location">
    <subcellularLocation>
        <location evidence="1">Cell membrane</location>
        <topology evidence="1">Multi-pass membrane protein</topology>
    </subcellularLocation>
</comment>
<feature type="transmembrane region" description="Helical" evidence="7">
    <location>
        <begin position="345"/>
        <end position="366"/>
    </location>
</feature>
<evidence type="ECO:0000256" key="2">
    <source>
        <dbReference type="ARBA" id="ARBA00022475"/>
    </source>
</evidence>
<evidence type="ECO:0000256" key="7">
    <source>
        <dbReference type="SAM" id="Phobius"/>
    </source>
</evidence>
<evidence type="ECO:0000313" key="11">
    <source>
        <dbReference type="Proteomes" id="UP001144297"/>
    </source>
</evidence>
<dbReference type="EMBL" id="BSDX01000001">
    <property type="protein sequence ID" value="GLI52400.1"/>
    <property type="molecule type" value="Genomic_DNA"/>
</dbReference>
<evidence type="ECO:0000256" key="5">
    <source>
        <dbReference type="ARBA" id="ARBA00023136"/>
    </source>
</evidence>
<dbReference type="Pfam" id="PF02706">
    <property type="entry name" value="Wzz"/>
    <property type="match status" value="1"/>
</dbReference>
<protein>
    <submittedName>
        <fullName evidence="10">LPS biosynthesis protein</fullName>
    </submittedName>
</protein>
<dbReference type="GO" id="GO:0005886">
    <property type="term" value="C:plasma membrane"/>
    <property type="evidence" value="ECO:0007669"/>
    <property type="project" value="UniProtKB-SubCell"/>
</dbReference>
<accession>A0A9W6LK29</accession>
<keyword evidence="5 7" id="KW-0472">Membrane</keyword>
<keyword evidence="4 7" id="KW-1133">Transmembrane helix</keyword>
<sequence>MEEKQTVQDDEINLLDLLVVLLKHKSLIIGITLGAVIITVIISLIMSPVYRAETKILLKTQDQDSAITQLFGGGAEFIMGERIRTQNEVYIGLLESRSVLDNIIERFNLMELYKTKDREDARKTLAQSLKAQVDKKTGIINIGFEDKDPKRAADIANAFVEELNNMNKTLALTEASQRRLLLEEQLKNAKESLIKVEESMTRFQEATGVIKMEDQAKALLESIASLRAQIAAKEVQLKVMSTYATPQNPDRQRLEEELKGMREQLRRLEGKSGHTSDPLLPAGRIPSVGTEYIRKMREFKLNEALYEILLKQYEAAKLKEVKSVPVILTVEKAIPPEKRIKPKRMLMVIIAGFSGLFFSIFLAFFMEYKEKLSNDPENKQRLETLKKYANFKLKN</sequence>
<keyword evidence="6" id="KW-0175">Coiled coil</keyword>
<feature type="domain" description="Tyrosine-protein kinase G-rich" evidence="9">
    <location>
        <begin position="291"/>
        <end position="365"/>
    </location>
</feature>
<comment type="caution">
    <text evidence="10">The sequence shown here is derived from an EMBL/GenBank/DDBJ whole genome shotgun (WGS) entry which is preliminary data.</text>
</comment>